<dbReference type="Pfam" id="PF14534">
    <property type="entry name" value="DUF4440"/>
    <property type="match status" value="1"/>
</dbReference>
<reference evidence="2" key="2">
    <citation type="submission" date="2023-01" db="EMBL/GenBank/DDBJ databases">
        <title>Draft genome sequence of Paraferrimonas sedimenticola strain NBRC 101628.</title>
        <authorList>
            <person name="Sun Q."/>
            <person name="Mori K."/>
        </authorList>
    </citation>
    <scope>NUCLEOTIDE SEQUENCE</scope>
    <source>
        <strain evidence="2">NBRC 101628</strain>
    </source>
</reference>
<feature type="domain" description="DUF4440" evidence="1">
    <location>
        <begin position="24"/>
        <end position="141"/>
    </location>
</feature>
<dbReference type="InterPro" id="IPR032710">
    <property type="entry name" value="NTF2-like_dom_sf"/>
</dbReference>
<evidence type="ECO:0000313" key="2">
    <source>
        <dbReference type="EMBL" id="GLP97873.1"/>
    </source>
</evidence>
<dbReference type="Proteomes" id="UP001161422">
    <property type="component" value="Unassembled WGS sequence"/>
</dbReference>
<organism evidence="2 3">
    <name type="scientific">Paraferrimonas sedimenticola</name>
    <dbReference type="NCBI Taxonomy" id="375674"/>
    <lineage>
        <taxon>Bacteria</taxon>
        <taxon>Pseudomonadati</taxon>
        <taxon>Pseudomonadota</taxon>
        <taxon>Gammaproteobacteria</taxon>
        <taxon>Alteromonadales</taxon>
        <taxon>Ferrimonadaceae</taxon>
        <taxon>Paraferrimonas</taxon>
    </lineage>
</organism>
<dbReference type="SUPFAM" id="SSF54427">
    <property type="entry name" value="NTF2-like"/>
    <property type="match status" value="1"/>
</dbReference>
<keyword evidence="3" id="KW-1185">Reference proteome</keyword>
<sequence length="180" mass="20602">MLSMSFGYAATKDNNKDLGQLNKAYQITQQSFVDLDLSFVETLYTKDAVYVPGNSKKSTIVGTPAIRASYEEFFSKVKAKQAQVRIDFRVTQRRYHPERVTDVGYYLIEFRPAENSEQPTTHFAGKFVYVFEKQSDGKWQIAVDAASHTDTKHYMSAKPHKDSYYGSAPETINNGWKKKK</sequence>
<dbReference type="AlphaFoldDB" id="A0AA37W2N6"/>
<dbReference type="EMBL" id="BSNC01000012">
    <property type="protein sequence ID" value="GLP97873.1"/>
    <property type="molecule type" value="Genomic_DNA"/>
</dbReference>
<reference evidence="2" key="1">
    <citation type="journal article" date="2014" name="Int. J. Syst. Evol. Microbiol.">
        <title>Complete genome sequence of Corynebacterium casei LMG S-19264T (=DSM 44701T), isolated from a smear-ripened cheese.</title>
        <authorList>
            <consortium name="US DOE Joint Genome Institute (JGI-PGF)"/>
            <person name="Walter F."/>
            <person name="Albersmeier A."/>
            <person name="Kalinowski J."/>
            <person name="Ruckert C."/>
        </authorList>
    </citation>
    <scope>NUCLEOTIDE SEQUENCE</scope>
    <source>
        <strain evidence="2">NBRC 101628</strain>
    </source>
</reference>
<protein>
    <recommendedName>
        <fullName evidence="1">DUF4440 domain-containing protein</fullName>
    </recommendedName>
</protein>
<proteinExistence type="predicted"/>
<dbReference type="Gene3D" id="3.10.450.50">
    <property type="match status" value="1"/>
</dbReference>
<dbReference type="InterPro" id="IPR027843">
    <property type="entry name" value="DUF4440"/>
</dbReference>
<comment type="caution">
    <text evidence="2">The sequence shown here is derived from an EMBL/GenBank/DDBJ whole genome shotgun (WGS) entry which is preliminary data.</text>
</comment>
<name>A0AA37W2N6_9GAMM</name>
<evidence type="ECO:0000313" key="3">
    <source>
        <dbReference type="Proteomes" id="UP001161422"/>
    </source>
</evidence>
<gene>
    <name evidence="2" type="ORF">GCM10007895_31800</name>
</gene>
<evidence type="ECO:0000259" key="1">
    <source>
        <dbReference type="Pfam" id="PF14534"/>
    </source>
</evidence>
<accession>A0AA37W2N6</accession>